<dbReference type="Proteomes" id="UP000598996">
    <property type="component" value="Unassembled WGS sequence"/>
</dbReference>
<dbReference type="Pfam" id="PF24722">
    <property type="entry name" value="DUF7674"/>
    <property type="match status" value="1"/>
</dbReference>
<name>A0ABS1W197_9ACTN</name>
<accession>A0ABS1W197</accession>
<sequence>MRSTEARVTAEQVPVLMLTALPSLRDEWAEIADDNADPGSPGGRLGYLDAAWVVGHLADRLAAGDTSEFDAAFDYIEHLIRHGDPYVSELGVIGYLEGMQMQTVTSRGVDPEAFQPWLRPLSAQYWEAIDRFWKLGTPIPDIEPD</sequence>
<reference evidence="2 3" key="1">
    <citation type="submission" date="2021-01" db="EMBL/GenBank/DDBJ databases">
        <title>Actinoplanes sp. nov. LDG1-01 isolated from lichen.</title>
        <authorList>
            <person name="Saeng-In P."/>
            <person name="Phongsopitanun W."/>
            <person name="Kanchanasin P."/>
            <person name="Yuki M."/>
            <person name="Kudo T."/>
            <person name="Ohkuma M."/>
            <person name="Tanasupawat S."/>
        </authorList>
    </citation>
    <scope>NUCLEOTIDE SEQUENCE [LARGE SCALE GENOMIC DNA]</scope>
    <source>
        <strain evidence="2 3">LDG1-01</strain>
    </source>
</reference>
<dbReference type="InterPro" id="IPR056091">
    <property type="entry name" value="DUF7674"/>
</dbReference>
<dbReference type="RefSeq" id="WP_202997207.1">
    <property type="nucleotide sequence ID" value="NZ_JAENHO010000014.1"/>
</dbReference>
<gene>
    <name evidence="2" type="ORF">JKJ07_39950</name>
</gene>
<evidence type="ECO:0000313" key="3">
    <source>
        <dbReference type="Proteomes" id="UP000598996"/>
    </source>
</evidence>
<dbReference type="EMBL" id="JAENHO010000014">
    <property type="protein sequence ID" value="MBL7260485.1"/>
    <property type="molecule type" value="Genomic_DNA"/>
</dbReference>
<organism evidence="2 3">
    <name type="scientific">Paractinoplanes lichenicola</name>
    <dbReference type="NCBI Taxonomy" id="2802976"/>
    <lineage>
        <taxon>Bacteria</taxon>
        <taxon>Bacillati</taxon>
        <taxon>Actinomycetota</taxon>
        <taxon>Actinomycetes</taxon>
        <taxon>Micromonosporales</taxon>
        <taxon>Micromonosporaceae</taxon>
        <taxon>Paractinoplanes</taxon>
    </lineage>
</organism>
<comment type="caution">
    <text evidence="2">The sequence shown here is derived from an EMBL/GenBank/DDBJ whole genome shotgun (WGS) entry which is preliminary data.</text>
</comment>
<feature type="domain" description="DUF7674" evidence="1">
    <location>
        <begin position="16"/>
        <end position="134"/>
    </location>
</feature>
<evidence type="ECO:0000259" key="1">
    <source>
        <dbReference type="Pfam" id="PF24722"/>
    </source>
</evidence>
<protein>
    <recommendedName>
        <fullName evidence="1">DUF7674 domain-containing protein</fullName>
    </recommendedName>
</protein>
<keyword evidence="3" id="KW-1185">Reference proteome</keyword>
<evidence type="ECO:0000313" key="2">
    <source>
        <dbReference type="EMBL" id="MBL7260485.1"/>
    </source>
</evidence>
<proteinExistence type="predicted"/>